<reference evidence="3 4" key="1">
    <citation type="submission" date="2020-04" db="EMBL/GenBank/DDBJ databases">
        <title>Hymenobacter polaris sp. nov., isolated from Arctic soil.</title>
        <authorList>
            <person name="Dahal R.H."/>
        </authorList>
    </citation>
    <scope>NUCLEOTIDE SEQUENCE [LARGE SCALE GENOMIC DNA]</scope>
    <source>
        <strain evidence="3 4">RP-2-7</strain>
    </source>
</reference>
<comment type="caution">
    <text evidence="3">The sequence shown here is derived from an EMBL/GenBank/DDBJ whole genome shotgun (WGS) entry which is preliminary data.</text>
</comment>
<proteinExistence type="predicted"/>
<dbReference type="AlphaFoldDB" id="A0A7Y0FQ20"/>
<dbReference type="EMBL" id="JABBGH010000006">
    <property type="protein sequence ID" value="NML68161.1"/>
    <property type="molecule type" value="Genomic_DNA"/>
</dbReference>
<keyword evidence="4" id="KW-1185">Reference proteome</keyword>
<organism evidence="3 4">
    <name type="scientific">Hymenobacter polaris</name>
    <dbReference type="NCBI Taxonomy" id="2682546"/>
    <lineage>
        <taxon>Bacteria</taxon>
        <taxon>Pseudomonadati</taxon>
        <taxon>Bacteroidota</taxon>
        <taxon>Cytophagia</taxon>
        <taxon>Cytophagales</taxon>
        <taxon>Hymenobacteraceae</taxon>
        <taxon>Hymenobacter</taxon>
    </lineage>
</organism>
<feature type="coiled-coil region" evidence="1">
    <location>
        <begin position="442"/>
        <end position="472"/>
    </location>
</feature>
<feature type="coiled-coil region" evidence="1">
    <location>
        <begin position="319"/>
        <end position="377"/>
    </location>
</feature>
<protein>
    <recommendedName>
        <fullName evidence="2">Competence protein CoiA-like N-terminal domain-containing protein</fullName>
    </recommendedName>
</protein>
<feature type="domain" description="Competence protein CoiA-like N-terminal" evidence="2">
    <location>
        <begin position="27"/>
        <end position="54"/>
    </location>
</feature>
<evidence type="ECO:0000313" key="4">
    <source>
        <dbReference type="Proteomes" id="UP000559626"/>
    </source>
</evidence>
<gene>
    <name evidence="3" type="ORF">HHL22_23420</name>
</gene>
<keyword evidence="1" id="KW-0175">Coiled coil</keyword>
<name>A0A7Y0FQ20_9BACT</name>
<dbReference type="RefSeq" id="WP_169533868.1">
    <property type="nucleotide sequence ID" value="NZ_JABBGH010000006.1"/>
</dbReference>
<accession>A0A7Y0FQ20</accession>
<dbReference type="Proteomes" id="UP000559626">
    <property type="component" value="Unassembled WGS sequence"/>
</dbReference>
<sequence>MSTVECDRAFLADGGEISIEDATSGANGYFCLGCGQELMARKGKVNDPHFAHLPAGGTGSRPCDYSSETYRHDLAKKLLRQLKKVRVPAVYAACPPNFHGRLPRLAEAQDVEAAIVLDERNVYLDEQGEIRFARRHRTEPFDDHRGQRVLLGRPDVIFLDAQRRPILLIEIYATHKVSEEKISRLYTLGVDAIEIFVPAHFDPVAIKKLFSVTSHTHWLYNGQQADYRFLASDSHVLANGGAPAAELEGRLSGRRETLKCRRSRVGHALRGVRNCLGRPDIEAIQGEVRTAQATGEAFTERLESERDKRDERLGAAVRARVAERRKANANQTRELAEQETTLSEAERELARRISADEEQLSQLALDLTSRIKRAEDTAESEYIGQVDAIQLERERRRNELSRIGREAAAVVSATARFSPARTELERQEGILARAAATNRRGLERAAADLRKIEQATERIDEQTAELRRIESKIA</sequence>
<evidence type="ECO:0000259" key="2">
    <source>
        <dbReference type="Pfam" id="PF25164"/>
    </source>
</evidence>
<evidence type="ECO:0000256" key="1">
    <source>
        <dbReference type="SAM" id="Coils"/>
    </source>
</evidence>
<dbReference type="Pfam" id="PF25164">
    <property type="entry name" value="CoiA_N"/>
    <property type="match status" value="1"/>
</dbReference>
<dbReference type="InterPro" id="IPR057253">
    <property type="entry name" value="CoiA-like_N"/>
</dbReference>
<evidence type="ECO:0000313" key="3">
    <source>
        <dbReference type="EMBL" id="NML68161.1"/>
    </source>
</evidence>